<dbReference type="eggNOG" id="KOG2533">
    <property type="taxonomic scope" value="Eukaryota"/>
</dbReference>
<dbReference type="RefSeq" id="XP_006685146.1">
    <property type="nucleotide sequence ID" value="XM_006685083.1"/>
</dbReference>
<dbReference type="HOGENOM" id="CLU_001265_0_5_1"/>
<dbReference type="SUPFAM" id="SSF103473">
    <property type="entry name" value="MFS general substrate transporter"/>
    <property type="match status" value="1"/>
</dbReference>
<proteinExistence type="predicted"/>
<dbReference type="Proteomes" id="UP000000707">
    <property type="component" value="Unassembled WGS sequence"/>
</dbReference>
<feature type="transmembrane region" description="Helical" evidence="6">
    <location>
        <begin position="332"/>
        <end position="352"/>
    </location>
</feature>
<keyword evidence="3 6" id="KW-0812">Transmembrane</keyword>
<evidence type="ECO:0000313" key="7">
    <source>
        <dbReference type="EMBL" id="EGV65460.1"/>
    </source>
</evidence>
<feature type="transmembrane region" description="Helical" evidence="6">
    <location>
        <begin position="110"/>
        <end position="126"/>
    </location>
</feature>
<accession>G3B0R8</accession>
<dbReference type="PANTHER" id="PTHR43791:SF63">
    <property type="entry name" value="HIGH AFFINITY CYSTEINE TRANSPORTER"/>
    <property type="match status" value="1"/>
</dbReference>
<gene>
    <name evidence="7" type="ORF">CANTEDRAFT_102712</name>
</gene>
<dbReference type="OrthoDB" id="3639251at2759"/>
<feature type="transmembrane region" description="Helical" evidence="6">
    <location>
        <begin position="133"/>
        <end position="153"/>
    </location>
</feature>
<evidence type="ECO:0000256" key="1">
    <source>
        <dbReference type="ARBA" id="ARBA00004141"/>
    </source>
</evidence>
<evidence type="ECO:0000256" key="4">
    <source>
        <dbReference type="ARBA" id="ARBA00022989"/>
    </source>
</evidence>
<evidence type="ECO:0008006" key="9">
    <source>
        <dbReference type="Google" id="ProtNLM"/>
    </source>
</evidence>
<feature type="transmembrane region" description="Helical" evidence="6">
    <location>
        <begin position="195"/>
        <end position="215"/>
    </location>
</feature>
<evidence type="ECO:0000256" key="2">
    <source>
        <dbReference type="ARBA" id="ARBA00022448"/>
    </source>
</evidence>
<dbReference type="KEGG" id="cten:18245576"/>
<dbReference type="Pfam" id="PF07690">
    <property type="entry name" value="MFS_1"/>
    <property type="match status" value="1"/>
</dbReference>
<feature type="transmembrane region" description="Helical" evidence="6">
    <location>
        <begin position="359"/>
        <end position="380"/>
    </location>
</feature>
<feature type="transmembrane region" description="Helical" evidence="6">
    <location>
        <begin position="294"/>
        <end position="312"/>
    </location>
</feature>
<dbReference type="InterPro" id="IPR011701">
    <property type="entry name" value="MFS"/>
</dbReference>
<feature type="transmembrane region" description="Helical" evidence="6">
    <location>
        <begin position="386"/>
        <end position="409"/>
    </location>
</feature>
<dbReference type="AlphaFoldDB" id="G3B0R8"/>
<evidence type="ECO:0000313" key="8">
    <source>
        <dbReference type="Proteomes" id="UP000000707"/>
    </source>
</evidence>
<dbReference type="GO" id="GO:0033229">
    <property type="term" value="F:cysteine transmembrane transporter activity"/>
    <property type="evidence" value="ECO:0007669"/>
    <property type="project" value="TreeGrafter"/>
</dbReference>
<feature type="transmembrane region" description="Helical" evidence="6">
    <location>
        <begin position="227"/>
        <end position="247"/>
    </location>
</feature>
<keyword evidence="4 6" id="KW-1133">Transmembrane helix</keyword>
<evidence type="ECO:0000256" key="6">
    <source>
        <dbReference type="SAM" id="Phobius"/>
    </source>
</evidence>
<organism evidence="8">
    <name type="scientific">Candida tenuis (strain ATCC 10573 / BCRC 21748 / CBS 615 / JCM 9827 / NBRC 10315 / NRRL Y-1498 / VKM Y-70)</name>
    <name type="common">Yeast</name>
    <name type="synonym">Yamadazyma tenuis</name>
    <dbReference type="NCBI Taxonomy" id="590646"/>
    <lineage>
        <taxon>Eukaryota</taxon>
        <taxon>Fungi</taxon>
        <taxon>Dikarya</taxon>
        <taxon>Ascomycota</taxon>
        <taxon>Saccharomycotina</taxon>
        <taxon>Pichiomycetes</taxon>
        <taxon>Debaryomycetaceae</taxon>
        <taxon>Yamadazyma</taxon>
    </lineage>
</organism>
<dbReference type="InterPro" id="IPR036259">
    <property type="entry name" value="MFS_trans_sf"/>
</dbReference>
<evidence type="ECO:0000256" key="5">
    <source>
        <dbReference type="ARBA" id="ARBA00023136"/>
    </source>
</evidence>
<feature type="transmembrane region" description="Helical" evidence="6">
    <location>
        <begin position="66"/>
        <end position="90"/>
    </location>
</feature>
<protein>
    <recommendedName>
        <fullName evidence="9">MFS general substrate transporter</fullName>
    </recommendedName>
</protein>
<keyword evidence="2" id="KW-0813">Transport</keyword>
<dbReference type="EMBL" id="GL996514">
    <property type="protein sequence ID" value="EGV65460.1"/>
    <property type="molecule type" value="Genomic_DNA"/>
</dbReference>
<name>G3B0R8_CANTC</name>
<dbReference type="PANTHER" id="PTHR43791">
    <property type="entry name" value="PERMEASE-RELATED"/>
    <property type="match status" value="1"/>
</dbReference>
<feature type="transmembrane region" description="Helical" evidence="6">
    <location>
        <begin position="421"/>
        <end position="442"/>
    </location>
</feature>
<keyword evidence="8" id="KW-1185">Reference proteome</keyword>
<dbReference type="GeneID" id="18245576"/>
<evidence type="ECO:0000256" key="3">
    <source>
        <dbReference type="ARBA" id="ARBA00022692"/>
    </source>
</evidence>
<dbReference type="Gene3D" id="1.20.1250.20">
    <property type="entry name" value="MFS general substrate transporter like domains"/>
    <property type="match status" value="1"/>
</dbReference>
<reference evidence="7 8" key="1">
    <citation type="journal article" date="2011" name="Proc. Natl. Acad. Sci. U.S.A.">
        <title>Comparative genomics of xylose-fermenting fungi for enhanced biofuel production.</title>
        <authorList>
            <person name="Wohlbach D.J."/>
            <person name="Kuo A."/>
            <person name="Sato T.K."/>
            <person name="Potts K.M."/>
            <person name="Salamov A.A."/>
            <person name="LaButti K.M."/>
            <person name="Sun H."/>
            <person name="Clum A."/>
            <person name="Pangilinan J.L."/>
            <person name="Lindquist E.A."/>
            <person name="Lucas S."/>
            <person name="Lapidus A."/>
            <person name="Jin M."/>
            <person name="Gunawan C."/>
            <person name="Balan V."/>
            <person name="Dale B.E."/>
            <person name="Jeffries T.W."/>
            <person name="Zinkel R."/>
            <person name="Barry K.W."/>
            <person name="Grigoriev I.V."/>
            <person name="Gasch A.P."/>
        </authorList>
    </citation>
    <scope>NUCLEOTIDE SEQUENCE [LARGE SCALE GENOMIC DNA]</scope>
    <source>
        <strain evidence="8">ATCC 10573 / BCRC 21748 / CBS 615 / JCM 9827 / NBRC 10315 / NRRL Y-1498 / VKM Y-70</strain>
    </source>
</reference>
<dbReference type="GO" id="GO:0016020">
    <property type="term" value="C:membrane"/>
    <property type="evidence" value="ECO:0007669"/>
    <property type="project" value="UniProtKB-SubCell"/>
</dbReference>
<feature type="transmembrane region" description="Helical" evidence="6">
    <location>
        <begin position="159"/>
        <end position="183"/>
    </location>
</feature>
<comment type="subcellular location">
    <subcellularLocation>
        <location evidence="1">Membrane</location>
        <topology evidence="1">Multi-pass membrane protein</topology>
    </subcellularLocation>
</comment>
<keyword evidence="5 6" id="KW-0472">Membrane</keyword>
<feature type="transmembrane region" description="Helical" evidence="6">
    <location>
        <begin position="454"/>
        <end position="476"/>
    </location>
</feature>
<sequence length="532" mass="59344">MADDSNKSLEKEALNISEDYSSVSVNLINIEKADATLIFLDAHEQEFAGVELSDEEHSVITNKVHWYLLPLLIAVNTLLFMDKATLSYAAILGIYESTNLTDSLYDDLNSIFYTGYTVGQLLNFVLQKYNLRIFLTIIVFLWSVVVFLHAAAFNFGGLVVLRLVLGILESIVVPALEVSLFQFYTPTQRATIQPVFWIGCVGFPVVIVGFMAYGVLYAKDTIPPWKIFMIINGGITLVMSVIIYIFYPSDPSQANFLTDKEKFFLIKRVQKESKASITQHNIKRHQIIECLRDPITWLFALFSFLIMLANNLNYQQNLLYVSLGVSNLGSTLVSVAGGGFASAFAVFGAILTHYFPNNSFWICVVGCLPSIAGGIAMVTISWSNKLALLAMLVLAANTYFLAYIVGFGWSSSSCSGNTKRYFRHFIFCVAYGIANIISPQLWKGNQTNRYYAAWSVQIVLAWFGTPLVAGVITLILKARNKERLAYIESHPEALFGTVVKIDPETGKEVTEKVDIGSLDLTDLENKTFIYPL</sequence>